<dbReference type="Gene3D" id="2.60.120.260">
    <property type="entry name" value="Galactose-binding domain-like"/>
    <property type="match status" value="1"/>
</dbReference>
<name>A0A3G9JFT9_9BACL</name>
<dbReference type="Pfam" id="PF02368">
    <property type="entry name" value="Big_2"/>
    <property type="match status" value="1"/>
</dbReference>
<dbReference type="RefSeq" id="WP_164522823.1">
    <property type="nucleotide sequence ID" value="NZ_AP019308.1"/>
</dbReference>
<sequence length="1907" mass="208788">MLKKISCCILIAAILLTGFMGTGLQAQVSAAEKSTSLAEKTEDHWAAAELQTWKDYGIINGYSDGSLRPDNEITRAEFVVMLGRVFNFSQGSVNPFKDVPAAAWYADALSKAYTAGIISGMGDGKFQPNRSVSREEAAKMIAVAFDLEPASSSMNVKDLNEISDWAVPYVNALFEHGYISGRGDHHRFAPKANLTRAEMIKILDNVVDKLVDVDGLSGITINGNVVVKNSPVTLKDLVINGDLLLAPGMTAGEVVLENVTVKGRLLIQGSPVSGVSITSSHLGIVKMTAAGTKLTLAATDISQMLIMPSASNSLIKSDKESRIGHLENKAKNVVIDADRVQDTERDIPPVNNGDNGNPPVKPDPLISKVSYLAFGQSGQETASQLRFTGNSSIDTIGTKVGELEDSYKVRYMQGKGSAITFTLTDLKPNQPVTVEIEEIHSRNPDAFAYTVLANDQEVYFRTYREASAGPNHYFIDLNASIIGGASSLTLTLRNDSPTRVNFAKVWAYSNFESLLADEHIYRPMTVALFKPNIKWNDHAADLALLNGIKQKYADYEMYNIAVVFDILYMHWSEKEMKRRLDYLTQLSADSGLAIHLSVDSWWDGTPIGPDGQGGYWRDMPYQQVVYDPLNTDGRGNWKLSTPNVWGNTPWLTMNNEHYNEVRADKIRGVTAYLAARTADLKADGVELPPVVVFTENEPWYWPYFAFNASPEGTGDFGPEVIAAAANDGVLLDPTDGISVQERQWLAKNMTDYISTVSNAMAEGYGYNAIIVDNGQITYPDNQLVENAFTHTFTNQKFPGLDEQQSLWEAHMVKNIRFGGEWEDILDDRYLSYIAARGKFADVNAERGANSMQDFQVLPQAYAYGADHVTIYNYRSGDESIIRSNDVEMSDPYSTPSYGKVVIDYNFADEQSLTTGISFVETNQVKRGPLLENYVVSSNTGDANGGYITFKADNQGVPLTHGLAVELAGRSLNYLCSLCKVEVWAGPELNQLSLVDTLKDMFHTATIDASDYIDPSSSIAYVRIRLYSPNLPSQVFDWVSLSSVKITALLGRASGHTSGLQYTFKQLRERNLWVTYRADIERLLAKYVDQAGQNDMYKEIDELYRSGYYGKAYKRLMEAMSQLLPAKFVVKGSGTLGDYPLSMQIVDTAAKIHTTLYTFGNSFKIGFVADAAATVSLTLTHATSAYYKAVDLGGGIYEISPTQANDAGAIAVTGGKATFALNAPTKPAKTYPSEIEARYYSKSGTATINIQSQDPAISEYVNYIDLKLADQVIILRGPKGTPDQELQQVPIEMLDYGDLLKLTLNQQGEVVSLKAYYGKVSGTITKIQPVTVTGQLQNAFVELRDSANKEYRFEMGQDSQFNSPNAKGTNVFNAPINDWGFKVGDLVTISYSPYAVLGRAKRVLGISEQYDTMLFENFEETGEAWRTRADEVHNILKTRLDSNNQDIVLRPDNIASPGIATWKLESATPFEGAAIQYSGRAIMGTTVEWEMSVTGSEGTWQKVGEIANDADSNSFNQLRDINLDIANLNTNTLYVRVVMTTSNPDTWASINSVKFIVKRTGIRELDTASLTWNNSVVYEGQNVPVVLTAKYDNDDTVNLAGAKIVYAFGTNGILAQTSNGLSAIGAGTTTVKAYLSVQGKVVSTNTITVSVTANTLGHMEMMPADAFVPINGTVTAEVKAYNEQNNELQPSLYKTVYTSSDVSVATVSANGIVTGISYGTANITAVITFHGLSLSKFITVTVAQPVALVDEDFQDIPIGTITAEVIGANEVVNLQNELLFESLPDIGLTGTPNDAGGKQAGYVIYKLDSTDSNGFKKLEMLYSGRTLHIDEDRIAAMRFYVGTDVTAMTKIGELSTSAPGNYDTIRTLDLTEQAKGHKTVYLKIEIESVAYTWGFLNSVKVIDYATGV</sequence>
<dbReference type="InterPro" id="IPR008964">
    <property type="entry name" value="Invasin/intimin_cell_adhesion"/>
</dbReference>
<dbReference type="PANTHER" id="PTHR43308:SF5">
    <property type="entry name" value="S-LAYER PROTEIN _ PEPTIDOGLYCAN ENDO-BETA-N-ACETYLGLUCOSAMINIDASE"/>
    <property type="match status" value="1"/>
</dbReference>
<gene>
    <name evidence="1" type="ORF">Back11_33790</name>
</gene>
<dbReference type="InterPro" id="IPR001119">
    <property type="entry name" value="SLH_dom"/>
</dbReference>
<keyword evidence="2" id="KW-1185">Reference proteome</keyword>
<organism evidence="1 2">
    <name type="scientific">Paenibacillus baekrokdamisoli</name>
    <dbReference type="NCBI Taxonomy" id="1712516"/>
    <lineage>
        <taxon>Bacteria</taxon>
        <taxon>Bacillati</taxon>
        <taxon>Bacillota</taxon>
        <taxon>Bacilli</taxon>
        <taxon>Bacillales</taxon>
        <taxon>Paenibacillaceae</taxon>
        <taxon>Paenibacillus</taxon>
    </lineage>
</organism>
<accession>A0A3G9JFT9</accession>
<dbReference type="PANTHER" id="PTHR43308">
    <property type="entry name" value="OUTER MEMBRANE PROTEIN ALPHA-RELATED"/>
    <property type="match status" value="1"/>
</dbReference>
<dbReference type="InterPro" id="IPR051465">
    <property type="entry name" value="Cell_Envelope_Struct_Comp"/>
</dbReference>
<dbReference type="SUPFAM" id="SSF49373">
    <property type="entry name" value="Invasin/intimin cell-adhesion fragments"/>
    <property type="match status" value="1"/>
</dbReference>
<dbReference type="Gene3D" id="2.60.40.1080">
    <property type="match status" value="1"/>
</dbReference>
<dbReference type="EMBL" id="AP019308">
    <property type="protein sequence ID" value="BBH22034.1"/>
    <property type="molecule type" value="Genomic_DNA"/>
</dbReference>
<dbReference type="InterPro" id="IPR003343">
    <property type="entry name" value="Big_2"/>
</dbReference>
<evidence type="ECO:0000313" key="1">
    <source>
        <dbReference type="EMBL" id="BBH22034.1"/>
    </source>
</evidence>
<dbReference type="Pfam" id="PF00395">
    <property type="entry name" value="SLH"/>
    <property type="match status" value="3"/>
</dbReference>
<evidence type="ECO:0000313" key="2">
    <source>
        <dbReference type="Proteomes" id="UP000275368"/>
    </source>
</evidence>
<reference evidence="1 2" key="1">
    <citation type="submission" date="2018-11" db="EMBL/GenBank/DDBJ databases">
        <title>Complete genome sequence of Paenibacillus baekrokdamisoli strain KCTC 33723.</title>
        <authorList>
            <person name="Kang S.W."/>
            <person name="Lee K.C."/>
            <person name="Kim K.K."/>
            <person name="Kim J.S."/>
            <person name="Kim D.S."/>
            <person name="Ko S.H."/>
            <person name="Yang S.H."/>
            <person name="Lee J.S."/>
        </authorList>
    </citation>
    <scope>NUCLEOTIDE SEQUENCE [LARGE SCALE GENOMIC DNA]</scope>
    <source>
        <strain evidence="1 2">KCTC 33723</strain>
    </source>
</reference>
<dbReference type="PROSITE" id="PS51272">
    <property type="entry name" value="SLH"/>
    <property type="match status" value="3"/>
</dbReference>
<protein>
    <submittedName>
        <fullName evidence="1">Uncharacterized protein</fullName>
    </submittedName>
</protein>
<dbReference type="Proteomes" id="UP000275368">
    <property type="component" value="Chromosome"/>
</dbReference>
<dbReference type="KEGG" id="pbk:Back11_33790"/>
<proteinExistence type="predicted"/>